<proteinExistence type="predicted"/>
<evidence type="ECO:0000256" key="1">
    <source>
        <dbReference type="ARBA" id="ARBA00004127"/>
    </source>
</evidence>
<dbReference type="EMBL" id="PNRF01000034">
    <property type="protein sequence ID" value="PMR73600.1"/>
    <property type="molecule type" value="Genomic_DNA"/>
</dbReference>
<keyword evidence="2 5" id="KW-0812">Transmembrane</keyword>
<accession>A0A2N7TZI9</accession>
<evidence type="ECO:0000256" key="4">
    <source>
        <dbReference type="ARBA" id="ARBA00023136"/>
    </source>
</evidence>
<dbReference type="OrthoDB" id="9811969at2"/>
<keyword evidence="4 5" id="KW-0472">Membrane</keyword>
<dbReference type="GO" id="GO:0008168">
    <property type="term" value="F:methyltransferase activity"/>
    <property type="evidence" value="ECO:0007669"/>
    <property type="project" value="UniProtKB-KW"/>
</dbReference>
<evidence type="ECO:0000313" key="6">
    <source>
        <dbReference type="EMBL" id="PMR73600.1"/>
    </source>
</evidence>
<dbReference type="RefSeq" id="WP_102654557.1">
    <property type="nucleotide sequence ID" value="NZ_PNRF01000034.1"/>
</dbReference>
<comment type="subcellular location">
    <subcellularLocation>
        <location evidence="1">Endomembrane system</location>
        <topology evidence="1">Multi-pass membrane protein</topology>
    </subcellularLocation>
</comment>
<sequence>MRVLELKVPPVALLAIFAIVIYGVARLTPGAILIIPGKEIIGAILVFFGALVVSLGVLAFRSHKTTVNPLTPGESSVIVQDGIYRVTRNPMYLGFLFLLSAWAIFLSNAFAALALPLFVAYMNQYQIKPEERVLLAKFGPEFSTYMSTVRRWL</sequence>
<protein>
    <submittedName>
        <fullName evidence="6">Isoprenylcysteine carboxylmethyltransferase family protein</fullName>
    </submittedName>
</protein>
<feature type="transmembrane region" description="Helical" evidence="5">
    <location>
        <begin position="12"/>
        <end position="34"/>
    </location>
</feature>
<keyword evidence="3 5" id="KW-1133">Transmembrane helix</keyword>
<feature type="transmembrane region" description="Helical" evidence="5">
    <location>
        <begin position="40"/>
        <end position="60"/>
    </location>
</feature>
<reference evidence="6 7" key="1">
    <citation type="submission" date="2018-01" db="EMBL/GenBank/DDBJ databases">
        <title>Halomonas endophytica sp. nov., isolated from storage liquid in the stems of Populus euphratica.</title>
        <authorList>
            <person name="Chen C."/>
        </authorList>
    </citation>
    <scope>NUCLEOTIDE SEQUENCE [LARGE SCALE GENOMIC DNA]</scope>
    <source>
        <strain evidence="6 7">MC28</strain>
    </source>
</reference>
<evidence type="ECO:0000256" key="5">
    <source>
        <dbReference type="SAM" id="Phobius"/>
    </source>
</evidence>
<dbReference type="Pfam" id="PF04191">
    <property type="entry name" value="PEMT"/>
    <property type="match status" value="1"/>
</dbReference>
<dbReference type="Gene3D" id="1.20.120.1630">
    <property type="match status" value="1"/>
</dbReference>
<dbReference type="GO" id="GO:0032259">
    <property type="term" value="P:methylation"/>
    <property type="evidence" value="ECO:0007669"/>
    <property type="project" value="UniProtKB-KW"/>
</dbReference>
<comment type="caution">
    <text evidence="6">The sequence shown here is derived from an EMBL/GenBank/DDBJ whole genome shotgun (WGS) entry which is preliminary data.</text>
</comment>
<dbReference type="PANTHER" id="PTHR12714:SF24">
    <property type="entry name" value="SLR1182 PROTEIN"/>
    <property type="match status" value="1"/>
</dbReference>
<keyword evidence="6" id="KW-0489">Methyltransferase</keyword>
<evidence type="ECO:0000256" key="2">
    <source>
        <dbReference type="ARBA" id="ARBA00022692"/>
    </source>
</evidence>
<evidence type="ECO:0000256" key="3">
    <source>
        <dbReference type="ARBA" id="ARBA00022989"/>
    </source>
</evidence>
<feature type="transmembrane region" description="Helical" evidence="5">
    <location>
        <begin position="95"/>
        <end position="122"/>
    </location>
</feature>
<dbReference type="InterPro" id="IPR007318">
    <property type="entry name" value="Phopholipid_MeTrfase"/>
</dbReference>
<dbReference type="Proteomes" id="UP000235803">
    <property type="component" value="Unassembled WGS sequence"/>
</dbReference>
<dbReference type="PANTHER" id="PTHR12714">
    <property type="entry name" value="PROTEIN-S ISOPRENYLCYSTEINE O-METHYLTRANSFERASE"/>
    <property type="match status" value="1"/>
</dbReference>
<dbReference type="AlphaFoldDB" id="A0A2N7TZI9"/>
<keyword evidence="6" id="KW-0808">Transferase</keyword>
<keyword evidence="7" id="KW-1185">Reference proteome</keyword>
<organism evidence="6 7">
    <name type="scientific">Billgrantia endophytica</name>
    <dbReference type="NCBI Taxonomy" id="2033802"/>
    <lineage>
        <taxon>Bacteria</taxon>
        <taxon>Pseudomonadati</taxon>
        <taxon>Pseudomonadota</taxon>
        <taxon>Gammaproteobacteria</taxon>
        <taxon>Oceanospirillales</taxon>
        <taxon>Halomonadaceae</taxon>
        <taxon>Billgrantia</taxon>
    </lineage>
</organism>
<gene>
    <name evidence="6" type="ORF">C1H69_16920</name>
</gene>
<dbReference type="GO" id="GO:0012505">
    <property type="term" value="C:endomembrane system"/>
    <property type="evidence" value="ECO:0007669"/>
    <property type="project" value="UniProtKB-SubCell"/>
</dbReference>
<name>A0A2N7TZI9_9GAMM</name>
<evidence type="ECO:0000313" key="7">
    <source>
        <dbReference type="Proteomes" id="UP000235803"/>
    </source>
</evidence>